<dbReference type="InterPro" id="IPR009936">
    <property type="entry name" value="DUF1468"/>
</dbReference>
<sequence length="155" mass="17372">MNKAFDRYSSVCFALVGALFVIESRNISTSAYGSEVGPNLFPMGLGIILIILSLRLFWESTRARTESSTATEGKTLQYKRFLVIFAATLLYVYLLEPVGYVITTFLFLFVTFKVMGSKSYIKTTFVAFAFSAGVYYVYVHLLQGTLPGFPVWLGF</sequence>
<dbReference type="RefSeq" id="WP_122914965.1">
    <property type="nucleotide sequence ID" value="NZ_RHHT01000053.1"/>
</dbReference>
<feature type="transmembrane region" description="Helical" evidence="1">
    <location>
        <begin position="78"/>
        <end position="94"/>
    </location>
</feature>
<keyword evidence="1" id="KW-0472">Membrane</keyword>
<evidence type="ECO:0000256" key="1">
    <source>
        <dbReference type="SAM" id="Phobius"/>
    </source>
</evidence>
<proteinExistence type="predicted"/>
<name>A0A3M8CEE4_9BACL</name>
<dbReference type="EMBL" id="RHHT01000053">
    <property type="protein sequence ID" value="RNB74072.1"/>
    <property type="molecule type" value="Genomic_DNA"/>
</dbReference>
<gene>
    <name evidence="3" type="ORF">EDM58_20455</name>
</gene>
<dbReference type="Proteomes" id="UP000281915">
    <property type="component" value="Unassembled WGS sequence"/>
</dbReference>
<reference evidence="3 4" key="1">
    <citation type="submission" date="2018-10" db="EMBL/GenBank/DDBJ databases">
        <title>Phylogenomics of Brevibacillus.</title>
        <authorList>
            <person name="Dunlap C."/>
        </authorList>
    </citation>
    <scope>NUCLEOTIDE SEQUENCE [LARGE SCALE GENOMIC DNA]</scope>
    <source>
        <strain evidence="3 4">JCM 15085</strain>
    </source>
</reference>
<protein>
    <submittedName>
        <fullName evidence="3">Tripartite tricarboxylate transporter TctB family protein</fullName>
    </submittedName>
</protein>
<keyword evidence="1" id="KW-0812">Transmembrane</keyword>
<feature type="domain" description="DUF1468" evidence="2">
    <location>
        <begin position="10"/>
        <end position="147"/>
    </location>
</feature>
<dbReference type="AlphaFoldDB" id="A0A3M8CEE4"/>
<evidence type="ECO:0000313" key="3">
    <source>
        <dbReference type="EMBL" id="RNB74072.1"/>
    </source>
</evidence>
<feature type="transmembrane region" description="Helical" evidence="1">
    <location>
        <begin position="40"/>
        <end position="58"/>
    </location>
</feature>
<feature type="transmembrane region" description="Helical" evidence="1">
    <location>
        <begin position="123"/>
        <end position="142"/>
    </location>
</feature>
<keyword evidence="1" id="KW-1133">Transmembrane helix</keyword>
<evidence type="ECO:0000259" key="2">
    <source>
        <dbReference type="Pfam" id="PF07331"/>
    </source>
</evidence>
<evidence type="ECO:0000313" key="4">
    <source>
        <dbReference type="Proteomes" id="UP000281915"/>
    </source>
</evidence>
<comment type="caution">
    <text evidence="3">The sequence shown here is derived from an EMBL/GenBank/DDBJ whole genome shotgun (WGS) entry which is preliminary data.</text>
</comment>
<dbReference type="Pfam" id="PF07331">
    <property type="entry name" value="TctB"/>
    <property type="match status" value="1"/>
</dbReference>
<organism evidence="3 4">
    <name type="scientific">Brevibacillus panacihumi</name>
    <dbReference type="NCBI Taxonomy" id="497735"/>
    <lineage>
        <taxon>Bacteria</taxon>
        <taxon>Bacillati</taxon>
        <taxon>Bacillota</taxon>
        <taxon>Bacilli</taxon>
        <taxon>Bacillales</taxon>
        <taxon>Paenibacillaceae</taxon>
        <taxon>Brevibacillus</taxon>
    </lineage>
</organism>
<accession>A0A3M8CEE4</accession>